<dbReference type="Proteomes" id="UP000557392">
    <property type="component" value="Unassembled WGS sequence"/>
</dbReference>
<gene>
    <name evidence="2" type="ORF">GGR46_000243</name>
</gene>
<reference evidence="2 3" key="1">
    <citation type="submission" date="2020-08" db="EMBL/GenBank/DDBJ databases">
        <title>Genomic Encyclopedia of Type Strains, Phase IV (KMG-IV): sequencing the most valuable type-strain genomes for metagenomic binning, comparative biology and taxonomic classification.</title>
        <authorList>
            <person name="Goeker M."/>
        </authorList>
    </citation>
    <scope>NUCLEOTIDE SEQUENCE [LARGE SCALE GENOMIC DNA]</scope>
    <source>
        <strain evidence="2 3">DSM 101806</strain>
    </source>
</reference>
<sequence length="255" mass="27617">MIVRALALAGALCAAAPAAAQQAVTKAELRGEAPEITDAKLRGQLWRMFRKEDRRRAERPVRPLDSVVLQTPAYPTAVQGLCRADMVVMMLAPVRSGKGDADAATPMRAYGLESSKRFRILDLTPDQRGAAFGDKWHGPCSRIAENDPRYFQAADETVASEGHALLLRGAAAAQAGFLVPSCDVVWEPGRRCIEALTAFAAQPFESVDDCSDARRATCYKFVSGDDVEVTLWQDAGGPLRASLASLIILRHPRPD</sequence>
<name>A0A7W6JQN6_9SPHN</name>
<organism evidence="2 3">
    <name type="scientific">Sphingomonas kyeonggiensis</name>
    <dbReference type="NCBI Taxonomy" id="1268553"/>
    <lineage>
        <taxon>Bacteria</taxon>
        <taxon>Pseudomonadati</taxon>
        <taxon>Pseudomonadota</taxon>
        <taxon>Alphaproteobacteria</taxon>
        <taxon>Sphingomonadales</taxon>
        <taxon>Sphingomonadaceae</taxon>
        <taxon>Sphingomonas</taxon>
    </lineage>
</organism>
<dbReference type="RefSeq" id="WP_183993795.1">
    <property type="nucleotide sequence ID" value="NZ_JACIEH010000001.1"/>
</dbReference>
<feature type="chain" id="PRO_5031194992" evidence="1">
    <location>
        <begin position="21"/>
        <end position="255"/>
    </location>
</feature>
<keyword evidence="3" id="KW-1185">Reference proteome</keyword>
<comment type="caution">
    <text evidence="2">The sequence shown here is derived from an EMBL/GenBank/DDBJ whole genome shotgun (WGS) entry which is preliminary data.</text>
</comment>
<protein>
    <submittedName>
        <fullName evidence="2">Uncharacterized protein</fullName>
    </submittedName>
</protein>
<keyword evidence="1" id="KW-0732">Signal</keyword>
<dbReference type="AlphaFoldDB" id="A0A7W6JQN6"/>
<proteinExistence type="predicted"/>
<evidence type="ECO:0000256" key="1">
    <source>
        <dbReference type="SAM" id="SignalP"/>
    </source>
</evidence>
<dbReference type="EMBL" id="JACIEH010000001">
    <property type="protein sequence ID" value="MBB4096710.1"/>
    <property type="molecule type" value="Genomic_DNA"/>
</dbReference>
<accession>A0A7W6JQN6</accession>
<evidence type="ECO:0000313" key="2">
    <source>
        <dbReference type="EMBL" id="MBB4096710.1"/>
    </source>
</evidence>
<feature type="signal peptide" evidence="1">
    <location>
        <begin position="1"/>
        <end position="20"/>
    </location>
</feature>
<evidence type="ECO:0000313" key="3">
    <source>
        <dbReference type="Proteomes" id="UP000557392"/>
    </source>
</evidence>